<feature type="domain" description="Rab-GAP TBC" evidence="13">
    <location>
        <begin position="809"/>
        <end position="1003"/>
    </location>
</feature>
<evidence type="ECO:0000313" key="15">
    <source>
        <dbReference type="Proteomes" id="UP000694700"/>
    </source>
</evidence>
<dbReference type="GO" id="GO:0005737">
    <property type="term" value="C:cytoplasm"/>
    <property type="evidence" value="ECO:0007669"/>
    <property type="project" value="UniProtKB-SubCell"/>
</dbReference>
<dbReference type="InterPro" id="IPR050302">
    <property type="entry name" value="Rab_GAP_TBC_domain"/>
</dbReference>
<keyword evidence="6" id="KW-0677">Repeat</keyword>
<evidence type="ECO:0000256" key="11">
    <source>
        <dbReference type="SAM" id="MobiDB-lite"/>
    </source>
</evidence>
<keyword evidence="3" id="KW-0488">Methylation</keyword>
<dbReference type="SUPFAM" id="SSF47923">
    <property type="entry name" value="Ypt/Rab-GAP domain of gyp1p"/>
    <property type="match status" value="2"/>
</dbReference>
<dbReference type="GO" id="GO:0032869">
    <property type="term" value="P:cellular response to insulin stimulus"/>
    <property type="evidence" value="ECO:0007669"/>
    <property type="project" value="UniProtKB-ARBA"/>
</dbReference>
<dbReference type="InterPro" id="IPR000195">
    <property type="entry name" value="Rab-GAP-TBC_dom"/>
</dbReference>
<feature type="region of interest" description="Disordered" evidence="11">
    <location>
        <begin position="626"/>
        <end position="648"/>
    </location>
</feature>
<dbReference type="FunFam" id="1.10.10.2750:FF:000002">
    <property type="entry name" value="TBC1 domain family member 4"/>
    <property type="match status" value="1"/>
</dbReference>
<dbReference type="InterPro" id="IPR006020">
    <property type="entry name" value="PTB/PI_dom"/>
</dbReference>
<evidence type="ECO:0000259" key="12">
    <source>
        <dbReference type="PROSITE" id="PS01179"/>
    </source>
</evidence>
<evidence type="ECO:0000313" key="14">
    <source>
        <dbReference type="Ensembl" id="ENSCCRP00015010006.1"/>
    </source>
</evidence>
<dbReference type="Pfam" id="PF00566">
    <property type="entry name" value="RabGAP-TBC"/>
    <property type="match status" value="1"/>
</dbReference>
<dbReference type="InterPro" id="IPR035969">
    <property type="entry name" value="Rab-GAP_TBC_sf"/>
</dbReference>
<keyword evidence="5" id="KW-0597">Phosphoprotein</keyword>
<evidence type="ECO:0000259" key="13">
    <source>
        <dbReference type="PROSITE" id="PS50086"/>
    </source>
</evidence>
<evidence type="ECO:0000256" key="7">
    <source>
        <dbReference type="ARBA" id="ARBA00022990"/>
    </source>
</evidence>
<evidence type="ECO:0000256" key="2">
    <source>
        <dbReference type="ARBA" id="ARBA00022468"/>
    </source>
</evidence>
<feature type="domain" description="PID" evidence="12">
    <location>
        <begin position="20"/>
        <end position="152"/>
    </location>
</feature>
<dbReference type="PANTHER" id="PTHR47219">
    <property type="entry name" value="RAB GTPASE-ACTIVATING PROTEIN 1-LIKE"/>
    <property type="match status" value="1"/>
</dbReference>
<dbReference type="InterPro" id="IPR021785">
    <property type="entry name" value="DUF3350"/>
</dbReference>
<evidence type="ECO:0000256" key="1">
    <source>
        <dbReference type="ARBA" id="ARBA00004496"/>
    </source>
</evidence>
<dbReference type="PROSITE" id="PS50086">
    <property type="entry name" value="TBC_RABGAP"/>
    <property type="match status" value="1"/>
</dbReference>
<dbReference type="Proteomes" id="UP000694700">
    <property type="component" value="Unplaced"/>
</dbReference>
<dbReference type="SMART" id="SM00164">
    <property type="entry name" value="TBC"/>
    <property type="match status" value="1"/>
</dbReference>
<evidence type="ECO:0000256" key="6">
    <source>
        <dbReference type="ARBA" id="ARBA00022737"/>
    </source>
</evidence>
<protein>
    <recommendedName>
        <fullName evidence="8">TBC1 domain family member 4</fullName>
    </recommendedName>
    <alternativeName>
        <fullName evidence="9">Akt substrate of 160 kDa</fullName>
    </alternativeName>
</protein>
<dbReference type="Gene3D" id="1.10.8.270">
    <property type="entry name" value="putative rabgap domain of human tbc1 domain family member 14 like domains"/>
    <property type="match status" value="1"/>
</dbReference>
<organism evidence="14 15">
    <name type="scientific">Cyprinus carpio</name>
    <name type="common">Common carp</name>
    <dbReference type="NCBI Taxonomy" id="7962"/>
    <lineage>
        <taxon>Eukaryota</taxon>
        <taxon>Metazoa</taxon>
        <taxon>Chordata</taxon>
        <taxon>Craniata</taxon>
        <taxon>Vertebrata</taxon>
        <taxon>Euteleostomi</taxon>
        <taxon>Actinopterygii</taxon>
        <taxon>Neopterygii</taxon>
        <taxon>Teleostei</taxon>
        <taxon>Ostariophysi</taxon>
        <taxon>Cypriniformes</taxon>
        <taxon>Cyprinidae</taxon>
        <taxon>Cyprininae</taxon>
        <taxon>Cyprinus</taxon>
    </lineage>
</organism>
<feature type="compositionally biased region" description="Low complexity" evidence="11">
    <location>
        <begin position="626"/>
        <end position="635"/>
    </location>
</feature>
<dbReference type="Pfam" id="PF00640">
    <property type="entry name" value="PID"/>
    <property type="match status" value="1"/>
</dbReference>
<dbReference type="AlphaFoldDB" id="A0A8C1SLV4"/>
<dbReference type="SMART" id="SM00462">
    <property type="entry name" value="PTB"/>
    <property type="match status" value="1"/>
</dbReference>
<feature type="compositionally biased region" description="Polar residues" evidence="11">
    <location>
        <begin position="703"/>
        <end position="712"/>
    </location>
</feature>
<evidence type="ECO:0000256" key="4">
    <source>
        <dbReference type="ARBA" id="ARBA00022490"/>
    </source>
</evidence>
<dbReference type="FunFam" id="2.30.29.30:FF:000287">
    <property type="entry name" value="TBC1 domain family member 4 isoform X1"/>
    <property type="match status" value="1"/>
</dbReference>
<accession>A0A8C1SLV4</accession>
<dbReference type="InterPro" id="IPR011993">
    <property type="entry name" value="PH-like_dom_sf"/>
</dbReference>
<keyword evidence="10" id="KW-0175">Coiled coil</keyword>
<dbReference type="Ensembl" id="ENSCCRT00015010391.1">
    <property type="protein sequence ID" value="ENSCCRP00015010006.1"/>
    <property type="gene ID" value="ENSCCRG00015001156.1"/>
</dbReference>
<dbReference type="Pfam" id="PF11830">
    <property type="entry name" value="DUF3350"/>
    <property type="match status" value="1"/>
</dbReference>
<feature type="region of interest" description="Disordered" evidence="11">
    <location>
        <begin position="703"/>
        <end position="726"/>
    </location>
</feature>
<feature type="coiled-coil region" evidence="10">
    <location>
        <begin position="1090"/>
        <end position="1159"/>
    </location>
</feature>
<keyword evidence="2" id="KW-0343">GTPase activation</keyword>
<evidence type="ECO:0000256" key="9">
    <source>
        <dbReference type="ARBA" id="ARBA00081861"/>
    </source>
</evidence>
<feature type="region of interest" description="Disordered" evidence="11">
    <location>
        <begin position="298"/>
        <end position="322"/>
    </location>
</feature>
<sequence>MEGQDGKGNNDSNQKADKRFALCYMGWSSLDRRTTLPMLPWLVAEIRRKSEKNESGPAQAREVQLYLSPPLIRCVPANSSNLSVFIFEHKAQFISRFIHNSHDLSYFAYLIRSQPDNPESEMACHVFKACDPNQVPEVISSIRQVSKAALKEESKPKQESDESFYNSQKFEVLYCGKVTVNHKKAPSTLIDDCIDKFRQHEIERKRLRLLNGQRSSTEAPVEFIVGDNPLSSSLCEVDEPEPNLNEEELSKMGNGNLDMTSSSSTGSLLGSFECILEDSGFGEQQEIRTRCNSLAGGLQKRPREVGKGSTRRRHASAPNNVQPSDADKNLCDFINLDSESLVDEVMLTMKQAFTTAAALQSSKNQIKLCEACPMHDLHKLCERIEGLYPPRAKLAIQKYLSQLSDNEQVNIFERVQKMKPASDHEENELVILHLRQLCETKQKSHVHIGEQNTSGSTVTSDNSIAGRNKLDVLKNKARSSLTSSLENIFSRGANRMRMRLGSMGSFDRVSITQHSDSPGDSPPGTPPSYTEEDPDAPQFRRRAHTFSHPPIKKKISFTEVSSQACKAPLRRQQSLAPELLQNSTVGFSRVRSVSESESYFSLSSSFHTPTFLKTFYQGSLGSLASLSDSGSLKSGNGEGRKRSLSGCSTDSLTLVSPRRVSWRQKIFLRVASPMNKPSASMQHVDHMDGRELLPLSPWALNQDQDPQVSPLSPEQGFGGEKGRRSPSDYRALWKKAIHQQILLIRMEKENQRLEASRDELHIRKMKLDYQEVCPCSKEVQALWDRKLSSPCRTKVQWDKEEIHSAVCQGVPKSRRGEVWLLLSQQYRLRHRLPQRQQPPETPYQDLLKQLTAQQHAILVDLGRTFPTHQYFSTQLGAGQLSLYNLLKAYSLLDTEVGYCQGISFVAGLLLLHMSEEQAFDTLKFLMYDLSIRRQYRPDMISLQIQMYQLSRLLHDYHRNLYTHLEEHEICPSLYAAPWFLTLFASQFPLGFVARIFDLLFVQGTEVIFKVALCLLSSHEGEILECDGFESIVDYLKSTIPTLTHSQMEEMITKAIEMDISKQLHAYEVEYHVLQDELSDAPPPSEDSDRLDKLEKANSQLKKQNMDLLEKLQAARLKIQTLESSVESFLSRESKMKHLIRSLEQEKASYQKTIERMRSSLPSDAMADVEMTQLKSSTNGKAKETCKKP</sequence>
<feature type="region of interest" description="Disordered" evidence="11">
    <location>
        <begin position="509"/>
        <end position="537"/>
    </location>
</feature>
<dbReference type="FunFam" id="1.10.472.80:FF:000003">
    <property type="entry name" value="Putative TBC1 domain family member 1"/>
    <property type="match status" value="1"/>
</dbReference>
<keyword evidence="4" id="KW-0963">Cytoplasm</keyword>
<dbReference type="CDD" id="cd00934">
    <property type="entry name" value="PTB"/>
    <property type="match status" value="1"/>
</dbReference>
<dbReference type="PANTHER" id="PTHR47219:SF14">
    <property type="entry name" value="TBC1 DOMAIN FAMILY MEMBER 4"/>
    <property type="match status" value="1"/>
</dbReference>
<dbReference type="Gene3D" id="1.10.10.2750">
    <property type="match status" value="1"/>
</dbReference>
<comment type="subcellular location">
    <subcellularLocation>
        <location evidence="1">Cytoplasm</location>
    </subcellularLocation>
</comment>
<dbReference type="Gene3D" id="1.10.472.80">
    <property type="entry name" value="Ypt/Rab-GAP domain of gyp1p, domain 3"/>
    <property type="match status" value="1"/>
</dbReference>
<dbReference type="PROSITE" id="PS01179">
    <property type="entry name" value="PID"/>
    <property type="match status" value="1"/>
</dbReference>
<feature type="region of interest" description="Disordered" evidence="11">
    <location>
        <begin position="1159"/>
        <end position="1188"/>
    </location>
</feature>
<dbReference type="GO" id="GO:0005096">
    <property type="term" value="F:GTPase activator activity"/>
    <property type="evidence" value="ECO:0007669"/>
    <property type="project" value="UniProtKB-KW"/>
</dbReference>
<name>A0A8C1SLV4_CYPCA</name>
<evidence type="ECO:0000256" key="10">
    <source>
        <dbReference type="SAM" id="Coils"/>
    </source>
</evidence>
<evidence type="ECO:0000256" key="3">
    <source>
        <dbReference type="ARBA" id="ARBA00022481"/>
    </source>
</evidence>
<keyword evidence="7" id="KW-0007">Acetylation</keyword>
<dbReference type="SUPFAM" id="SSF50729">
    <property type="entry name" value="PH domain-like"/>
    <property type="match status" value="1"/>
</dbReference>
<evidence type="ECO:0000256" key="8">
    <source>
        <dbReference type="ARBA" id="ARBA00072013"/>
    </source>
</evidence>
<dbReference type="Gene3D" id="2.30.29.30">
    <property type="entry name" value="Pleckstrin-homology domain (PH domain)/Phosphotyrosine-binding domain (PTB)"/>
    <property type="match status" value="1"/>
</dbReference>
<dbReference type="FunFam" id="1.10.8.270:FF:000001">
    <property type="entry name" value="TBC1 domain family member 1"/>
    <property type="match status" value="1"/>
</dbReference>
<proteinExistence type="predicted"/>
<reference evidence="14" key="1">
    <citation type="submission" date="2025-08" db="UniProtKB">
        <authorList>
            <consortium name="Ensembl"/>
        </authorList>
    </citation>
    <scope>IDENTIFICATION</scope>
</reference>
<evidence type="ECO:0000256" key="5">
    <source>
        <dbReference type="ARBA" id="ARBA00022553"/>
    </source>
</evidence>